<evidence type="ECO:0000256" key="11">
    <source>
        <dbReference type="ARBA" id="ARBA00023136"/>
    </source>
</evidence>
<name>A0A2X3MKX4_9BACT</name>
<sequence>MATDRWGAGKEGRNPQRVALVGQPNAGKSTLFNAIVGYRAVASNFPGTTVEALRGRANIGGRRGEVVDLPGTYSLLGGDLAERVTREFLLSGDVDAVIQVADASLLGRSLALTLELAELGIPMVLCLNMMDEAEHKGISIDVDALADLLGIPVVAAVASRGQGLSELLASLPAAKPARRPPYAADVERALARIVATLKGDPGAPIHRAAQLLGGEGGQAALDPQTARAVEEARAELSQGRGEDPGVILADERHAQAMRLFEAVARVGRPQVGWRERLDDVLMHPVAGYPFLVLILLGLFALVFWAGGTVEGILSPWLDGLSGRIAAALGTGPLAALLGGAWDGLGAGIAIVLPYLVPFLLLLAFLEDVGYMPRVGFLLDGLMHKVGLHGKSVIPFLLGYGCTVPAVLATRILDDERDRLVTAALAVMIPCAGRTIVIMGLVGRYVGPGVALLLYVGNVAVVALAGWVLTRLLPGEGPGLILEIPPYRRPRAKNLLGKTWLRLKGFIALAWPLLAVSSGLLALAEALGWARGLNASVRFLTWPLGLPSEAGVPLVLGILRKELSLVMLDRALVGGVAALTHAQMIVFTVFVLFYVPCLATVGALGKELGWRRTGLVVLGTTAVGLLLGAFVRLLV</sequence>
<dbReference type="PROSITE" id="PS51711">
    <property type="entry name" value="G_FEOB"/>
    <property type="match status" value="1"/>
</dbReference>
<gene>
    <name evidence="17" type="primary">feoB</name>
    <name evidence="17" type="ORF">BARAN1_0530</name>
</gene>
<feature type="binding site" evidence="13">
    <location>
        <begin position="68"/>
        <end position="71"/>
    </location>
    <ligand>
        <name>GTP</name>
        <dbReference type="ChEBI" id="CHEBI:37565"/>
        <label>1</label>
    </ligand>
</feature>
<dbReference type="PRINTS" id="PR00326">
    <property type="entry name" value="GTP1OBG"/>
</dbReference>
<feature type="binding site" evidence="14">
    <location>
        <position position="37"/>
    </location>
    <ligand>
        <name>Mg(2+)</name>
        <dbReference type="ChEBI" id="CHEBI:18420"/>
        <label>2</label>
    </ligand>
</feature>
<evidence type="ECO:0000256" key="14">
    <source>
        <dbReference type="PIRSR" id="PIRSR603373-2"/>
    </source>
</evidence>
<evidence type="ECO:0000256" key="10">
    <source>
        <dbReference type="ARBA" id="ARBA00023134"/>
    </source>
</evidence>
<evidence type="ECO:0000256" key="12">
    <source>
        <dbReference type="NCBIfam" id="TIGR00437"/>
    </source>
</evidence>
<comment type="function">
    <text evidence="15">Probable transporter of a GTP-driven Fe(2+) uptake system.</text>
</comment>
<evidence type="ECO:0000256" key="8">
    <source>
        <dbReference type="ARBA" id="ARBA00023004"/>
    </source>
</evidence>
<dbReference type="RefSeq" id="WP_157959401.1">
    <property type="nucleotide sequence ID" value="NZ_LS483254.1"/>
</dbReference>
<feature type="domain" description="FeoB-type G" evidence="16">
    <location>
        <begin position="15"/>
        <end position="177"/>
    </location>
</feature>
<dbReference type="OrthoDB" id="9809127at2"/>
<evidence type="ECO:0000256" key="9">
    <source>
        <dbReference type="ARBA" id="ARBA00023065"/>
    </source>
</evidence>
<dbReference type="EMBL" id="LS483254">
    <property type="protein sequence ID" value="SQD92554.1"/>
    <property type="molecule type" value="Genomic_DNA"/>
</dbReference>
<dbReference type="Proteomes" id="UP000249818">
    <property type="component" value="Chromosome BARAN1"/>
</dbReference>
<evidence type="ECO:0000256" key="6">
    <source>
        <dbReference type="ARBA" id="ARBA00022741"/>
    </source>
</evidence>
<evidence type="ECO:0000256" key="1">
    <source>
        <dbReference type="ARBA" id="ARBA00004651"/>
    </source>
</evidence>
<feature type="transmembrane region" description="Helical" evidence="15">
    <location>
        <begin position="385"/>
        <end position="407"/>
    </location>
</feature>
<feature type="transmembrane region" description="Helical" evidence="15">
    <location>
        <begin position="570"/>
        <end position="594"/>
    </location>
</feature>
<feature type="transmembrane region" description="Helical" evidence="15">
    <location>
        <begin position="285"/>
        <end position="307"/>
    </location>
</feature>
<evidence type="ECO:0000256" key="3">
    <source>
        <dbReference type="ARBA" id="ARBA00022475"/>
    </source>
</evidence>
<comment type="similarity">
    <text evidence="15">Belongs to the TRAFAC class TrmE-Era-EngA-EngB-Septin-like GTPase superfamily. FeoB GTPase (TC 9.A.8) family.</text>
</comment>
<feature type="transmembrane region" description="Helical" evidence="15">
    <location>
        <begin position="538"/>
        <end position="558"/>
    </location>
</feature>
<feature type="transmembrane region" description="Helical" evidence="15">
    <location>
        <begin position="419"/>
        <end position="442"/>
    </location>
</feature>
<dbReference type="Pfam" id="PF07670">
    <property type="entry name" value="Gate"/>
    <property type="match status" value="2"/>
</dbReference>
<keyword evidence="3" id="KW-1003">Cell membrane</keyword>
<keyword evidence="8 15" id="KW-0408">Iron</keyword>
<feature type="binding site" evidence="13">
    <location>
        <begin position="128"/>
        <end position="131"/>
    </location>
    <ligand>
        <name>GTP</name>
        <dbReference type="ChEBI" id="CHEBI:37565"/>
        <label>1</label>
    </ligand>
</feature>
<proteinExistence type="inferred from homology"/>
<evidence type="ECO:0000256" key="4">
    <source>
        <dbReference type="ARBA" id="ARBA00022496"/>
    </source>
</evidence>
<keyword evidence="5 15" id="KW-0812">Transmembrane</keyword>
<reference evidence="18" key="1">
    <citation type="submission" date="2018-05" db="EMBL/GenBank/DDBJ databases">
        <authorList>
            <person name="Hao L."/>
        </authorList>
    </citation>
    <scope>NUCLEOTIDE SEQUENCE [LARGE SCALE GENOMIC DNA]</scope>
</reference>
<protein>
    <recommendedName>
        <fullName evidence="12 15">Ferrous iron transport protein B</fullName>
    </recommendedName>
</protein>
<dbReference type="GO" id="GO:0005525">
    <property type="term" value="F:GTP binding"/>
    <property type="evidence" value="ECO:0007669"/>
    <property type="project" value="UniProtKB-KW"/>
</dbReference>
<dbReference type="InterPro" id="IPR027417">
    <property type="entry name" value="P-loop_NTPase"/>
</dbReference>
<dbReference type="SUPFAM" id="SSF52540">
    <property type="entry name" value="P-loop containing nucleoside triphosphate hydrolases"/>
    <property type="match status" value="1"/>
</dbReference>
<dbReference type="InterPro" id="IPR030389">
    <property type="entry name" value="G_FEOB_dom"/>
</dbReference>
<evidence type="ECO:0000256" key="5">
    <source>
        <dbReference type="ARBA" id="ARBA00022692"/>
    </source>
</evidence>
<feature type="transmembrane region" description="Helical" evidence="15">
    <location>
        <begin position="344"/>
        <end position="365"/>
    </location>
</feature>
<dbReference type="PANTHER" id="PTHR43185:SF1">
    <property type="entry name" value="FE(2+) TRANSPORTER FEOB"/>
    <property type="match status" value="1"/>
</dbReference>
<feature type="binding site" evidence="14">
    <location>
        <position position="34"/>
    </location>
    <ligand>
        <name>Mg(2+)</name>
        <dbReference type="ChEBI" id="CHEBI:18420"/>
        <label>2</label>
    </ligand>
</feature>
<dbReference type="GO" id="GO:0046872">
    <property type="term" value="F:metal ion binding"/>
    <property type="evidence" value="ECO:0007669"/>
    <property type="project" value="UniProtKB-KW"/>
</dbReference>
<evidence type="ECO:0000256" key="13">
    <source>
        <dbReference type="PIRSR" id="PIRSR603373-1"/>
    </source>
</evidence>
<dbReference type="InterPro" id="IPR050860">
    <property type="entry name" value="FeoB_GTPase"/>
</dbReference>
<feature type="binding site" evidence="14">
    <location>
        <position position="33"/>
    </location>
    <ligand>
        <name>Mg(2+)</name>
        <dbReference type="ChEBI" id="CHEBI:18420"/>
        <label>2</label>
    </ligand>
</feature>
<keyword evidence="6 13" id="KW-0547">Nucleotide-binding</keyword>
<evidence type="ECO:0000256" key="7">
    <source>
        <dbReference type="ARBA" id="ARBA00022989"/>
    </source>
</evidence>
<evidence type="ECO:0000259" key="16">
    <source>
        <dbReference type="PROSITE" id="PS51711"/>
    </source>
</evidence>
<accession>A0A2X3MKX4</accession>
<dbReference type="CDD" id="cd01879">
    <property type="entry name" value="FeoB"/>
    <property type="match status" value="1"/>
</dbReference>
<feature type="transmembrane region" description="Helical" evidence="15">
    <location>
        <begin position="505"/>
        <end position="526"/>
    </location>
</feature>
<dbReference type="GO" id="GO:0005886">
    <property type="term" value="C:plasma membrane"/>
    <property type="evidence" value="ECO:0007669"/>
    <property type="project" value="UniProtKB-SubCell"/>
</dbReference>
<keyword evidence="18" id="KW-1185">Reference proteome</keyword>
<dbReference type="AlphaFoldDB" id="A0A2X3MKX4"/>
<keyword evidence="9" id="KW-0406">Ion transport</keyword>
<feature type="transmembrane region" description="Helical" evidence="15">
    <location>
        <begin position="319"/>
        <end position="337"/>
    </location>
</feature>
<organism evidence="17 18">
    <name type="scientific">Candidatus Bipolaricaulis anaerobius</name>
    <dbReference type="NCBI Taxonomy" id="2026885"/>
    <lineage>
        <taxon>Bacteria</taxon>
        <taxon>Candidatus Bipolaricaulota</taxon>
        <taxon>Candidatus Bipolaricaulia</taxon>
        <taxon>Candidatus Bipolaricaulales</taxon>
        <taxon>Candidatus Bipolaricaulaceae</taxon>
        <taxon>Candidatus Bipolaricaulis</taxon>
    </lineage>
</organism>
<dbReference type="InterPro" id="IPR006073">
    <property type="entry name" value="GTP-bd"/>
</dbReference>
<comment type="subcellular location">
    <subcellularLocation>
        <location evidence="15">Cell inner membrane</location>
        <topology evidence="15">Multi-pass membrane protein</topology>
    </subcellularLocation>
    <subcellularLocation>
        <location evidence="1">Cell membrane</location>
        <topology evidence="1">Multi-pass membrane protein</topology>
    </subcellularLocation>
</comment>
<dbReference type="PANTHER" id="PTHR43185">
    <property type="entry name" value="FERROUS IRON TRANSPORT PROTEIN B"/>
    <property type="match status" value="1"/>
</dbReference>
<evidence type="ECO:0000256" key="15">
    <source>
        <dbReference type="RuleBase" id="RU362098"/>
    </source>
</evidence>
<evidence type="ECO:0000313" key="18">
    <source>
        <dbReference type="Proteomes" id="UP000249818"/>
    </source>
</evidence>
<feature type="transmembrane region" description="Helical" evidence="15">
    <location>
        <begin position="448"/>
        <end position="468"/>
    </location>
</feature>
<dbReference type="GO" id="GO:0015093">
    <property type="term" value="F:ferrous iron transmembrane transporter activity"/>
    <property type="evidence" value="ECO:0007669"/>
    <property type="project" value="UniProtKB-UniRule"/>
</dbReference>
<keyword evidence="2 15" id="KW-0813">Transport</keyword>
<keyword evidence="14" id="KW-0479">Metal-binding</keyword>
<keyword evidence="10 13" id="KW-0342">GTP-binding</keyword>
<evidence type="ECO:0000313" key="17">
    <source>
        <dbReference type="EMBL" id="SQD92554.1"/>
    </source>
</evidence>
<evidence type="ECO:0000256" key="2">
    <source>
        <dbReference type="ARBA" id="ARBA00022448"/>
    </source>
</evidence>
<dbReference type="KEGG" id="bana:BARAN1_0530"/>
<keyword evidence="7 15" id="KW-1133">Transmembrane helix</keyword>
<dbReference type="InterPro" id="IPR003373">
    <property type="entry name" value="Fe2_transport_prot-B"/>
</dbReference>
<feature type="transmembrane region" description="Helical" evidence="15">
    <location>
        <begin position="614"/>
        <end position="633"/>
    </location>
</feature>
<dbReference type="Pfam" id="PF07664">
    <property type="entry name" value="FeoB_C"/>
    <property type="match status" value="1"/>
</dbReference>
<feature type="binding site" evidence="13">
    <location>
        <begin position="22"/>
        <end position="29"/>
    </location>
    <ligand>
        <name>GTP</name>
        <dbReference type="ChEBI" id="CHEBI:37565"/>
        <label>1</label>
    </ligand>
</feature>
<dbReference type="InterPro" id="IPR011640">
    <property type="entry name" value="Fe2_transport_prot_B_C"/>
</dbReference>
<dbReference type="Pfam" id="PF02421">
    <property type="entry name" value="FeoB_N"/>
    <property type="match status" value="1"/>
</dbReference>
<dbReference type="InterPro" id="IPR011642">
    <property type="entry name" value="Gate_dom"/>
</dbReference>
<dbReference type="NCBIfam" id="TIGR00437">
    <property type="entry name" value="feoB"/>
    <property type="match status" value="1"/>
</dbReference>
<keyword evidence="4 15" id="KW-0410">Iron transport</keyword>
<keyword evidence="11 15" id="KW-0472">Membrane</keyword>
<dbReference type="Gene3D" id="3.40.50.300">
    <property type="entry name" value="P-loop containing nucleotide triphosphate hydrolases"/>
    <property type="match status" value="1"/>
</dbReference>
<feature type="binding site" evidence="13">
    <location>
        <begin position="47"/>
        <end position="51"/>
    </location>
    <ligand>
        <name>GTP</name>
        <dbReference type="ChEBI" id="CHEBI:37565"/>
        <label>1</label>
    </ligand>
</feature>
<keyword evidence="14" id="KW-0460">Magnesium</keyword>